<feature type="region of interest" description="Disordered" evidence="1">
    <location>
        <begin position="614"/>
        <end position="640"/>
    </location>
</feature>
<dbReference type="Gene3D" id="3.40.50.410">
    <property type="entry name" value="von Willebrand factor, type A domain"/>
    <property type="match status" value="1"/>
</dbReference>
<dbReference type="SMART" id="SM00327">
    <property type="entry name" value="VWA"/>
    <property type="match status" value="1"/>
</dbReference>
<dbReference type="Pfam" id="PF08487">
    <property type="entry name" value="VIT"/>
    <property type="match status" value="1"/>
</dbReference>
<dbReference type="PROSITE" id="PS50234">
    <property type="entry name" value="VWFA"/>
    <property type="match status" value="1"/>
</dbReference>
<proteinExistence type="predicted"/>
<dbReference type="InterPro" id="IPR013694">
    <property type="entry name" value="VIT"/>
</dbReference>
<dbReference type="SUPFAM" id="SSF53300">
    <property type="entry name" value="vWA-like"/>
    <property type="match status" value="1"/>
</dbReference>
<keyword evidence="5" id="KW-1185">Reference proteome</keyword>
<name>A0ABR2JQ20_9EUKA</name>
<evidence type="ECO:0000259" key="3">
    <source>
        <dbReference type="PROSITE" id="PS51468"/>
    </source>
</evidence>
<dbReference type="Pfam" id="PF13768">
    <property type="entry name" value="VWA_3"/>
    <property type="match status" value="1"/>
</dbReference>
<dbReference type="PANTHER" id="PTHR45737:SF6">
    <property type="entry name" value="VON WILLEBRAND FACTOR A DOMAIN-CONTAINING PROTEIN 5A"/>
    <property type="match status" value="1"/>
</dbReference>
<feature type="compositionally biased region" description="Basic and acidic residues" evidence="1">
    <location>
        <begin position="615"/>
        <end position="624"/>
    </location>
</feature>
<sequence length="871" mass="97343">MTKFTQQKISKSFCSIVIDDQLVELTPLKMDYTGEMNGGILSLQIHQIYLNDKGDENSPDRKVVLVLPRTRTQCITGIECILNGETIPLKIEEEKKAEEIPKEGEKQGRTTFRSVSTPDEQFLNIHLGSLSYGSKCEITIRMEIISTNSDSKTYQTVIPFSEQAIDSTQSDTFTFTIVFNEIANISDIDVICAYDRNDFEYTFDGSILTIDKKPLCPIILLTKLETEIPQLIQNDLHDEYSVISVIPHFLNQTVNSDFIFLVDCSGSMSGSRIRNASECLSIFLHSLPVGCKFNVIMFGSNYRSLFRGDGLVDYNSDNLETADKAIENLKANMGGTNLLGPLSEAYKQSEKVSKKGNVVSIFLLTDGEIHDTETVFKLVSKNRSKNRIFSIGIGNEADRDLVSGLAVLSCGKFDFVSESSEITDKVVNLLSLSLAPALTNVSIHASSADGNDQNSLEIVPNPMTPIYDGNLTMLYVKRDSVAEGIEHVLITGNIGDEEVELVVDEVSNICDLSAKKLFAFNAINDYEKMYQDMAEKHKFENDQNDLKKLKDRIITLSTENGILSKFTSFVGVENSPHRVPIEDNDFEVAESNRSFFRRGGGYGHSYRAKMLFDAAPERQSRPSFDESDSESDDDDEGEHEERLCFMRNAAAPHRRYGKKCAKAKRSVKKRCKMAEREAAPQRAQMGAMPIGAPPQQQFNIATPEHFNIERQQINAQNDASPAQFGSADYSFAAYPHEFADRIACAAPMSAAPQPPPVQKARFDRSMRGLLTCQEFNGMWKADLFDQLLDFLSDEHAGAGEALSNFFVSMKIGDDEEGRNMRSTIAALCILNRVYAKENSKWKLIQIKAINWLNSKSKEQWAAKIQELVSSI</sequence>
<protein>
    <submittedName>
        <fullName evidence="4">von Willebrand factor A domain-containing protein 5A</fullName>
    </submittedName>
</protein>
<evidence type="ECO:0000313" key="4">
    <source>
        <dbReference type="EMBL" id="KAK8880883.1"/>
    </source>
</evidence>
<dbReference type="InterPro" id="IPR036465">
    <property type="entry name" value="vWFA_dom_sf"/>
</dbReference>
<feature type="domain" description="VWFA" evidence="2">
    <location>
        <begin position="257"/>
        <end position="430"/>
    </location>
</feature>
<dbReference type="Proteomes" id="UP001470230">
    <property type="component" value="Unassembled WGS sequence"/>
</dbReference>
<reference evidence="4 5" key="1">
    <citation type="submission" date="2024-04" db="EMBL/GenBank/DDBJ databases">
        <title>Tritrichomonas musculus Genome.</title>
        <authorList>
            <person name="Alves-Ferreira E."/>
            <person name="Grigg M."/>
            <person name="Lorenzi H."/>
            <person name="Galac M."/>
        </authorList>
    </citation>
    <scope>NUCLEOTIDE SEQUENCE [LARGE SCALE GENOMIC DNA]</scope>
    <source>
        <strain evidence="4 5">EAF2021</strain>
    </source>
</reference>
<dbReference type="PROSITE" id="PS51468">
    <property type="entry name" value="VIT"/>
    <property type="match status" value="1"/>
</dbReference>
<dbReference type="InterPro" id="IPR002035">
    <property type="entry name" value="VWF_A"/>
</dbReference>
<accession>A0ABR2JQ20</accession>
<gene>
    <name evidence="4" type="ORF">M9Y10_003582</name>
</gene>
<evidence type="ECO:0000259" key="2">
    <source>
        <dbReference type="PROSITE" id="PS50234"/>
    </source>
</evidence>
<feature type="domain" description="VIT" evidence="3">
    <location>
        <begin position="11"/>
        <end position="144"/>
    </location>
</feature>
<dbReference type="PANTHER" id="PTHR45737">
    <property type="entry name" value="VON WILLEBRAND FACTOR A DOMAIN-CONTAINING PROTEIN 5A"/>
    <property type="match status" value="1"/>
</dbReference>
<evidence type="ECO:0000256" key="1">
    <source>
        <dbReference type="SAM" id="MobiDB-lite"/>
    </source>
</evidence>
<evidence type="ECO:0000313" key="5">
    <source>
        <dbReference type="Proteomes" id="UP001470230"/>
    </source>
</evidence>
<organism evidence="4 5">
    <name type="scientific">Tritrichomonas musculus</name>
    <dbReference type="NCBI Taxonomy" id="1915356"/>
    <lineage>
        <taxon>Eukaryota</taxon>
        <taxon>Metamonada</taxon>
        <taxon>Parabasalia</taxon>
        <taxon>Tritrichomonadida</taxon>
        <taxon>Tritrichomonadidae</taxon>
        <taxon>Tritrichomonas</taxon>
    </lineage>
</organism>
<dbReference type="EMBL" id="JAPFFF010000010">
    <property type="protein sequence ID" value="KAK8880883.1"/>
    <property type="molecule type" value="Genomic_DNA"/>
</dbReference>
<feature type="compositionally biased region" description="Acidic residues" evidence="1">
    <location>
        <begin position="625"/>
        <end position="638"/>
    </location>
</feature>
<comment type="caution">
    <text evidence="4">The sequence shown here is derived from an EMBL/GenBank/DDBJ whole genome shotgun (WGS) entry which is preliminary data.</text>
</comment>